<feature type="signal peptide" evidence="1">
    <location>
        <begin position="1"/>
        <end position="19"/>
    </location>
</feature>
<name>A0ABQ1B5B1_9EURO</name>
<accession>A0ABQ1B5B1</accession>
<evidence type="ECO:0000256" key="1">
    <source>
        <dbReference type="SAM" id="SignalP"/>
    </source>
</evidence>
<evidence type="ECO:0000313" key="2">
    <source>
        <dbReference type="EMBL" id="GFF94059.1"/>
    </source>
</evidence>
<keyword evidence="3" id="KW-1185">Reference proteome</keyword>
<proteinExistence type="predicted"/>
<gene>
    <name evidence="2" type="ORF">IFM53868_07410</name>
</gene>
<reference evidence="2 3" key="1">
    <citation type="submission" date="2020-01" db="EMBL/GenBank/DDBJ databases">
        <title>Draft genome sequence of Aspergillus udagawae IFM 53868.</title>
        <authorList>
            <person name="Takahashi H."/>
            <person name="Yaguchi T."/>
        </authorList>
    </citation>
    <scope>NUCLEOTIDE SEQUENCE [LARGE SCALE GENOMIC DNA]</scope>
    <source>
        <strain evidence="2 3">IFM 53868</strain>
    </source>
</reference>
<organism evidence="2 3">
    <name type="scientific">Aspergillus udagawae</name>
    <dbReference type="NCBI Taxonomy" id="91492"/>
    <lineage>
        <taxon>Eukaryota</taxon>
        <taxon>Fungi</taxon>
        <taxon>Dikarya</taxon>
        <taxon>Ascomycota</taxon>
        <taxon>Pezizomycotina</taxon>
        <taxon>Eurotiomycetes</taxon>
        <taxon>Eurotiomycetidae</taxon>
        <taxon>Eurotiales</taxon>
        <taxon>Aspergillaceae</taxon>
        <taxon>Aspergillus</taxon>
        <taxon>Aspergillus subgen. Fumigati</taxon>
    </lineage>
</organism>
<protein>
    <submittedName>
        <fullName evidence="2">Uncharacterized protein</fullName>
    </submittedName>
</protein>
<dbReference type="Proteomes" id="UP000465266">
    <property type="component" value="Unassembled WGS sequence"/>
</dbReference>
<comment type="caution">
    <text evidence="2">The sequence shown here is derived from an EMBL/GenBank/DDBJ whole genome shotgun (WGS) entry which is preliminary data.</text>
</comment>
<sequence length="109" mass="11282">MQLSKAIIFSFLALQTTYALPVANPDPQTLQEICCSLLDEIAAAASAATTAALEAAELQLQMTTAGNSKRLEYHNSSGAAVGLLKGDIVAEVAVKGVGARGRYVSKQGT</sequence>
<keyword evidence="1" id="KW-0732">Signal</keyword>
<dbReference type="EMBL" id="BLKG01000096">
    <property type="protein sequence ID" value="GFF94059.1"/>
    <property type="molecule type" value="Genomic_DNA"/>
</dbReference>
<feature type="chain" id="PRO_5046257989" evidence="1">
    <location>
        <begin position="20"/>
        <end position="109"/>
    </location>
</feature>
<evidence type="ECO:0000313" key="3">
    <source>
        <dbReference type="Proteomes" id="UP000465266"/>
    </source>
</evidence>